<proteinExistence type="predicted"/>
<dbReference type="EMBL" id="LR796358">
    <property type="protein sequence ID" value="CAB4138845.1"/>
    <property type="molecule type" value="Genomic_DNA"/>
</dbReference>
<name>A0A6J5LWI0_9CAUD</name>
<evidence type="ECO:0000313" key="1">
    <source>
        <dbReference type="EMBL" id="CAB4138845.1"/>
    </source>
</evidence>
<organism evidence="1">
    <name type="scientific">uncultured Caudovirales phage</name>
    <dbReference type="NCBI Taxonomy" id="2100421"/>
    <lineage>
        <taxon>Viruses</taxon>
        <taxon>Duplodnaviria</taxon>
        <taxon>Heunggongvirae</taxon>
        <taxon>Uroviricota</taxon>
        <taxon>Caudoviricetes</taxon>
        <taxon>Peduoviridae</taxon>
        <taxon>Maltschvirus</taxon>
        <taxon>Maltschvirus maltsch</taxon>
    </lineage>
</organism>
<dbReference type="Gene3D" id="3.40.630.30">
    <property type="match status" value="1"/>
</dbReference>
<gene>
    <name evidence="1" type="ORF">UFOVP343_10</name>
</gene>
<reference evidence="1" key="1">
    <citation type="submission" date="2020-04" db="EMBL/GenBank/DDBJ databases">
        <authorList>
            <person name="Chiriac C."/>
            <person name="Salcher M."/>
            <person name="Ghai R."/>
            <person name="Kavagutti S V."/>
        </authorList>
    </citation>
    <scope>NUCLEOTIDE SEQUENCE</scope>
</reference>
<protein>
    <submittedName>
        <fullName evidence="1">Uncharacterized protein</fullName>
    </submittedName>
</protein>
<sequence length="102" mass="12228">MAETIASKRLRIVEREDYAVDLEYSKEFLIIHLPYVWKFNKSVFVDMLFTLEDFSDFFKSTGFKYLYAAVDTNNLKIRRLLVKLGFKRKANQQELTVYEKEL</sequence>
<accession>A0A6J5LWI0</accession>